<feature type="compositionally biased region" description="Pro residues" evidence="1">
    <location>
        <begin position="141"/>
        <end position="151"/>
    </location>
</feature>
<comment type="caution">
    <text evidence="2">The sequence shown here is derived from an EMBL/GenBank/DDBJ whole genome shotgun (WGS) entry which is preliminary data.</text>
</comment>
<name>V2WWU8_MONRO</name>
<keyword evidence="3" id="KW-1185">Reference proteome</keyword>
<proteinExistence type="predicted"/>
<gene>
    <name evidence="2" type="ORF">Moror_13304</name>
</gene>
<dbReference type="KEGG" id="mrr:Moror_13304"/>
<evidence type="ECO:0000256" key="1">
    <source>
        <dbReference type="SAM" id="MobiDB-lite"/>
    </source>
</evidence>
<sequence length="379" mass="41148">MTSSSSTAPQTNTPPTTLGKSSTSNVLFKSKLVLRRSLVIPPLFRSATQADCSLPPPSPLQTSPASPVASKHVTRLSLSLPPPSPCTSSPTSSPKRSSSNPLSGLRLRSSLLKPIPRLLFSGAGPSSTPIPIPSANAKTPVPAPPSAPTPQRPIYRPMKNESRCLQHITNGIYVAFEDDAKAFEGLKKAEELRADEGKRFTHIVQIIHSESTSAIKYATDRHKTKYLRISAKPHSHRRYESQMSVLSRDPELLNMVPEHAHLFLGAAHYSASSDYGLRDSEGLARLGPRQMAAAREFIRSSGIGLRSLPEWIAPRVLVTGPRDHRTDIISVVVCFLVATSSNCAAEVVDCINSRPEVKGVWQRCVSRQGAEYIQGVAWS</sequence>
<organism evidence="2 3">
    <name type="scientific">Moniliophthora roreri (strain MCA 2997)</name>
    <name type="common">Cocoa frosty pod rot fungus</name>
    <name type="synonym">Crinipellis roreri</name>
    <dbReference type="NCBI Taxonomy" id="1381753"/>
    <lineage>
        <taxon>Eukaryota</taxon>
        <taxon>Fungi</taxon>
        <taxon>Dikarya</taxon>
        <taxon>Basidiomycota</taxon>
        <taxon>Agaricomycotina</taxon>
        <taxon>Agaricomycetes</taxon>
        <taxon>Agaricomycetidae</taxon>
        <taxon>Agaricales</taxon>
        <taxon>Marasmiineae</taxon>
        <taxon>Marasmiaceae</taxon>
        <taxon>Moniliophthora</taxon>
    </lineage>
</organism>
<dbReference type="Proteomes" id="UP000017559">
    <property type="component" value="Unassembled WGS sequence"/>
</dbReference>
<evidence type="ECO:0000313" key="2">
    <source>
        <dbReference type="EMBL" id="ESK84645.1"/>
    </source>
</evidence>
<reference evidence="2 3" key="1">
    <citation type="journal article" date="2014" name="BMC Genomics">
        <title>Genome and secretome analysis of the hemibiotrophic fungal pathogen, Moniliophthora roreri, which causes frosty pod rot disease of cacao: mechanisms of the biotrophic and necrotrophic phases.</title>
        <authorList>
            <person name="Meinhardt L.W."/>
            <person name="Costa G.G.L."/>
            <person name="Thomazella D.P.T."/>
            <person name="Teixeira P.J.P.L."/>
            <person name="Carazzolle M.F."/>
            <person name="Schuster S.C."/>
            <person name="Carlson J.E."/>
            <person name="Guiltinan M.J."/>
            <person name="Mieczkowski P."/>
            <person name="Farmer A."/>
            <person name="Ramaraj T."/>
            <person name="Crozier J."/>
            <person name="Davis R.E."/>
            <person name="Shao J."/>
            <person name="Melnick R.L."/>
            <person name="Pereira G.A.G."/>
            <person name="Bailey B.A."/>
        </authorList>
    </citation>
    <scope>NUCLEOTIDE SEQUENCE [LARGE SCALE GENOMIC DNA]</scope>
    <source>
        <strain evidence="2 3">MCA 2997</strain>
    </source>
</reference>
<dbReference type="AlphaFoldDB" id="V2WWU8"/>
<accession>V2WWU8</accession>
<feature type="region of interest" description="Disordered" evidence="1">
    <location>
        <begin position="1"/>
        <end position="25"/>
    </location>
</feature>
<feature type="compositionally biased region" description="Low complexity" evidence="1">
    <location>
        <begin position="86"/>
        <end position="104"/>
    </location>
</feature>
<dbReference type="HOGENOM" id="CLU_729752_0_0_1"/>
<feature type="region of interest" description="Disordered" evidence="1">
    <location>
        <begin position="49"/>
        <end position="104"/>
    </location>
</feature>
<protein>
    <submittedName>
        <fullName evidence="2">Uncharacterized protein</fullName>
    </submittedName>
</protein>
<dbReference type="EMBL" id="AWSO01001256">
    <property type="protein sequence ID" value="ESK84645.1"/>
    <property type="molecule type" value="Genomic_DNA"/>
</dbReference>
<evidence type="ECO:0000313" key="3">
    <source>
        <dbReference type="Proteomes" id="UP000017559"/>
    </source>
</evidence>
<dbReference type="OrthoDB" id="2913041at2759"/>
<feature type="region of interest" description="Disordered" evidence="1">
    <location>
        <begin position="126"/>
        <end position="156"/>
    </location>
</feature>